<dbReference type="Proteomes" id="UP001217741">
    <property type="component" value="Unassembled WGS sequence"/>
</dbReference>
<evidence type="ECO:0000313" key="3">
    <source>
        <dbReference type="Proteomes" id="UP001217741"/>
    </source>
</evidence>
<sequence length="96" mass="10275">PAFGYQCFPTLDLIAPDVALLRQAAEAIERLRAQGRLLVCCALGYSRSASAVAAWLLLSGRCSDAQQAEALIRKARPGIVLHPAHRLALQQLGAQP</sequence>
<dbReference type="PROSITE" id="PS50056">
    <property type="entry name" value="TYR_PHOSPHATASE_2"/>
    <property type="match status" value="1"/>
</dbReference>
<dbReference type="SUPFAM" id="SSF52799">
    <property type="entry name" value="(Phosphotyrosine protein) phosphatases II"/>
    <property type="match status" value="1"/>
</dbReference>
<dbReference type="EMBL" id="JARJLO010000275">
    <property type="protein sequence ID" value="MDF3872314.1"/>
    <property type="molecule type" value="Genomic_DNA"/>
</dbReference>
<evidence type="ECO:0000259" key="1">
    <source>
        <dbReference type="PROSITE" id="PS50056"/>
    </source>
</evidence>
<reference evidence="2" key="1">
    <citation type="submission" date="2023-03" db="EMBL/GenBank/DDBJ databases">
        <title>Draft assemblies of triclosan tolerant bacteria isolated from returned activated sludge.</title>
        <authorList>
            <person name="Van Hamelsveld S."/>
        </authorList>
    </citation>
    <scope>NUCLEOTIDE SEQUENCE</scope>
    <source>
        <strain evidence="2">GW210012_S60</strain>
    </source>
</reference>
<organism evidence="2 3">
    <name type="scientific">Pseudomonas putida</name>
    <name type="common">Arthrobacter siderocapsulatus</name>
    <dbReference type="NCBI Taxonomy" id="303"/>
    <lineage>
        <taxon>Bacteria</taxon>
        <taxon>Pseudomonadati</taxon>
        <taxon>Pseudomonadota</taxon>
        <taxon>Gammaproteobacteria</taxon>
        <taxon>Pseudomonadales</taxon>
        <taxon>Pseudomonadaceae</taxon>
        <taxon>Pseudomonas</taxon>
    </lineage>
</organism>
<dbReference type="PANTHER" id="PTHR47216:SF4">
    <property type="entry name" value="OS01G0859400 PROTEIN"/>
    <property type="match status" value="1"/>
</dbReference>
<feature type="non-terminal residue" evidence="2">
    <location>
        <position position="1"/>
    </location>
</feature>
<dbReference type="InterPro" id="IPR000340">
    <property type="entry name" value="Dual-sp_phosphatase_cat-dom"/>
</dbReference>
<dbReference type="PANTHER" id="PTHR47216">
    <property type="match status" value="1"/>
</dbReference>
<dbReference type="AlphaFoldDB" id="A0AAW6PPV5"/>
<dbReference type="Pfam" id="PF00782">
    <property type="entry name" value="DSPc"/>
    <property type="match status" value="1"/>
</dbReference>
<dbReference type="RefSeq" id="WP_276236529.1">
    <property type="nucleotide sequence ID" value="NZ_JARJLN010000286.1"/>
</dbReference>
<comment type="caution">
    <text evidence="2">The sequence shown here is derived from an EMBL/GenBank/DDBJ whole genome shotgun (WGS) entry which is preliminary data.</text>
</comment>
<dbReference type="Gene3D" id="3.90.190.10">
    <property type="entry name" value="Protein tyrosine phosphatase superfamily"/>
    <property type="match status" value="1"/>
</dbReference>
<evidence type="ECO:0000313" key="2">
    <source>
        <dbReference type="EMBL" id="MDF3872314.1"/>
    </source>
</evidence>
<accession>A0AAW6PPV5</accession>
<name>A0AAW6PPV5_PSEPU</name>
<protein>
    <submittedName>
        <fullName evidence="2">Dual specificity protein phosphatase family protein</fullName>
    </submittedName>
</protein>
<dbReference type="InterPro" id="IPR029021">
    <property type="entry name" value="Prot-tyrosine_phosphatase-like"/>
</dbReference>
<gene>
    <name evidence="2" type="ORF">P3W50_17840</name>
</gene>
<dbReference type="InterPro" id="IPR000387">
    <property type="entry name" value="Tyr_Pase_dom"/>
</dbReference>
<feature type="domain" description="Tyrosine specific protein phosphatases" evidence="1">
    <location>
        <begin position="18"/>
        <end position="87"/>
    </location>
</feature>
<proteinExistence type="predicted"/>